<evidence type="ECO:0000313" key="2">
    <source>
        <dbReference type="EMBL" id="GAH57475.1"/>
    </source>
</evidence>
<accession>X1HKC4</accession>
<feature type="compositionally biased region" description="Basic and acidic residues" evidence="1">
    <location>
        <begin position="37"/>
        <end position="48"/>
    </location>
</feature>
<comment type="caution">
    <text evidence="2">The sequence shown here is derived from an EMBL/GenBank/DDBJ whole genome shotgun (WGS) entry which is preliminary data.</text>
</comment>
<gene>
    <name evidence="2" type="ORF">S03H2_38600</name>
</gene>
<dbReference type="AlphaFoldDB" id="X1HKC4"/>
<organism evidence="2">
    <name type="scientific">marine sediment metagenome</name>
    <dbReference type="NCBI Taxonomy" id="412755"/>
    <lineage>
        <taxon>unclassified sequences</taxon>
        <taxon>metagenomes</taxon>
        <taxon>ecological metagenomes</taxon>
    </lineage>
</organism>
<reference evidence="2" key="1">
    <citation type="journal article" date="2014" name="Front. Microbiol.">
        <title>High frequency of phylogenetically diverse reductive dehalogenase-homologous genes in deep subseafloor sedimentary metagenomes.</title>
        <authorList>
            <person name="Kawai M."/>
            <person name="Futagami T."/>
            <person name="Toyoda A."/>
            <person name="Takaki Y."/>
            <person name="Nishi S."/>
            <person name="Hori S."/>
            <person name="Arai W."/>
            <person name="Tsubouchi T."/>
            <person name="Morono Y."/>
            <person name="Uchiyama I."/>
            <person name="Ito T."/>
            <person name="Fujiyama A."/>
            <person name="Inagaki F."/>
            <person name="Takami H."/>
        </authorList>
    </citation>
    <scope>NUCLEOTIDE SEQUENCE</scope>
    <source>
        <strain evidence="2">Expedition CK06-06</strain>
    </source>
</reference>
<protein>
    <submittedName>
        <fullName evidence="2">Uncharacterized protein</fullName>
    </submittedName>
</protein>
<name>X1HKC4_9ZZZZ</name>
<dbReference type="EMBL" id="BARU01023812">
    <property type="protein sequence ID" value="GAH57475.1"/>
    <property type="molecule type" value="Genomic_DNA"/>
</dbReference>
<sequence>DQELQQMDTPSGGRVRFTVSETIDETTEYKLNAKHRESGDYKQKRIECNPDGSWSEIPDY</sequence>
<proteinExistence type="predicted"/>
<feature type="region of interest" description="Disordered" evidence="1">
    <location>
        <begin position="37"/>
        <end position="60"/>
    </location>
</feature>
<evidence type="ECO:0000256" key="1">
    <source>
        <dbReference type="SAM" id="MobiDB-lite"/>
    </source>
</evidence>
<feature type="non-terminal residue" evidence="2">
    <location>
        <position position="1"/>
    </location>
</feature>